<name>A0A9D4KX12_DREPO</name>
<evidence type="ECO:0000313" key="1">
    <source>
        <dbReference type="EMBL" id="KAH3846551.1"/>
    </source>
</evidence>
<comment type="caution">
    <text evidence="1">The sequence shown here is derived from an EMBL/GenBank/DDBJ whole genome shotgun (WGS) entry which is preliminary data.</text>
</comment>
<keyword evidence="3" id="KW-1185">Reference proteome</keyword>
<organism evidence="1 3">
    <name type="scientific">Dreissena polymorpha</name>
    <name type="common">Zebra mussel</name>
    <name type="synonym">Mytilus polymorpha</name>
    <dbReference type="NCBI Taxonomy" id="45954"/>
    <lineage>
        <taxon>Eukaryota</taxon>
        <taxon>Metazoa</taxon>
        <taxon>Spiralia</taxon>
        <taxon>Lophotrochozoa</taxon>
        <taxon>Mollusca</taxon>
        <taxon>Bivalvia</taxon>
        <taxon>Autobranchia</taxon>
        <taxon>Heteroconchia</taxon>
        <taxon>Euheterodonta</taxon>
        <taxon>Imparidentia</taxon>
        <taxon>Neoheterodontei</taxon>
        <taxon>Myida</taxon>
        <taxon>Dreissenoidea</taxon>
        <taxon>Dreissenidae</taxon>
        <taxon>Dreissena</taxon>
    </lineage>
</organism>
<proteinExistence type="predicted"/>
<reference evidence="1" key="2">
    <citation type="submission" date="2020-11" db="EMBL/GenBank/DDBJ databases">
        <authorList>
            <person name="McCartney M.A."/>
            <person name="Auch B."/>
            <person name="Kono T."/>
            <person name="Mallez S."/>
            <person name="Becker A."/>
            <person name="Gohl D.M."/>
            <person name="Silverstein K.A.T."/>
            <person name="Koren S."/>
            <person name="Bechman K.B."/>
            <person name="Herman A."/>
            <person name="Abrahante J.E."/>
            <person name="Garbe J."/>
        </authorList>
    </citation>
    <scope>NUCLEOTIDE SEQUENCE</scope>
    <source>
        <strain evidence="1">Duluth1</strain>
        <tissue evidence="1">Whole animal</tissue>
    </source>
</reference>
<dbReference type="AlphaFoldDB" id="A0A9D4KX12"/>
<gene>
    <name evidence="2" type="ORF">DPMN_038132</name>
    <name evidence="1" type="ORF">DPMN_088853</name>
</gene>
<reference evidence="1" key="1">
    <citation type="journal article" date="2019" name="bioRxiv">
        <title>The Genome of the Zebra Mussel, Dreissena polymorpha: A Resource for Invasive Species Research.</title>
        <authorList>
            <person name="McCartney M.A."/>
            <person name="Auch B."/>
            <person name="Kono T."/>
            <person name="Mallez S."/>
            <person name="Zhang Y."/>
            <person name="Obille A."/>
            <person name="Becker A."/>
            <person name="Abrahante J.E."/>
            <person name="Garbe J."/>
            <person name="Badalamenti J.P."/>
            <person name="Herman A."/>
            <person name="Mangelson H."/>
            <person name="Liachko I."/>
            <person name="Sullivan S."/>
            <person name="Sone E.D."/>
            <person name="Koren S."/>
            <person name="Silverstein K.A.T."/>
            <person name="Beckman K.B."/>
            <person name="Gohl D.M."/>
        </authorList>
    </citation>
    <scope>NUCLEOTIDE SEQUENCE</scope>
    <source>
        <strain evidence="1">Duluth1</strain>
        <tissue evidence="1">Whole animal</tissue>
    </source>
</reference>
<dbReference type="EMBL" id="JAIWYP010000003">
    <property type="protein sequence ID" value="KAH3846551.1"/>
    <property type="molecule type" value="Genomic_DNA"/>
</dbReference>
<dbReference type="Proteomes" id="UP000828390">
    <property type="component" value="Unassembled WGS sequence"/>
</dbReference>
<protein>
    <submittedName>
        <fullName evidence="1">Uncharacterized protein</fullName>
    </submittedName>
</protein>
<evidence type="ECO:0000313" key="3">
    <source>
        <dbReference type="Proteomes" id="UP000828390"/>
    </source>
</evidence>
<dbReference type="EMBL" id="JAIWYP010000002">
    <property type="protein sequence ID" value="KAH3874877.1"/>
    <property type="molecule type" value="Genomic_DNA"/>
</dbReference>
<accession>A0A9D4KX12</accession>
<evidence type="ECO:0000313" key="2">
    <source>
        <dbReference type="EMBL" id="KAH3874877.1"/>
    </source>
</evidence>
<sequence length="60" mass="6853">MVTTPSDENNPASSAVQAANFDMQLRCAVTELNPNYDFITAKYPEQQLREIPRNKLKLIR</sequence>